<sequence length="449" mass="51041">MTFRSLAISNIRGKWRAYSAFFMSCVFSVMIFYMYTAFIVHPDMLKGQMIEALEVRQGLIFCQYIVIIFSLLFVLYSNAAFLRTRKQEFGLFKMFGMTSMQLRKLIVFENAIIAALAVGVGIGLGIMFSKLFFMMLEVLLEMNDPIPFTVPLRAIWQTAGSFFILFGLITLWTAYQVGQTEIIHMLKAQMQSKQQLIQSRSLSILAAVCLGLAYGQALIVDAFNFALLAPIIMVTVIIGTYFLFTQLSIYILQLAQGNSRFYYNRTNMIIIAQLAHKLKDNARMLFIVSILSAVILTASGAVYTLLRSVQLDGAQTQYEDPEGLFALILFIGMFISVLFFIAAGSMIYFKLFTELREDQEQYKALTRIGMTQDEIRKIIVTQLGIIFYVPCIVGIIHASFAMKAMDNVLQLAHWSYSFGVICIYVAMQTIYFLVTCHDYMNNVLRSNEI</sequence>
<dbReference type="PANTHER" id="PTHR46795">
    <property type="entry name" value="ABC TRANSPORTER PERMEASE-RELATED-RELATED"/>
    <property type="match status" value="1"/>
</dbReference>
<feature type="transmembrane region" description="Helical" evidence="6">
    <location>
        <begin position="20"/>
        <end position="38"/>
    </location>
</feature>
<feature type="transmembrane region" description="Helical" evidence="6">
    <location>
        <begin position="105"/>
        <end position="134"/>
    </location>
</feature>
<dbReference type="EMBL" id="VNJK01000001">
    <property type="protein sequence ID" value="TVX93517.1"/>
    <property type="molecule type" value="Genomic_DNA"/>
</dbReference>
<feature type="transmembrane region" description="Helical" evidence="6">
    <location>
        <begin position="378"/>
        <end position="402"/>
    </location>
</feature>
<feature type="transmembrane region" description="Helical" evidence="6">
    <location>
        <begin position="284"/>
        <end position="306"/>
    </location>
</feature>
<comment type="subcellular location">
    <subcellularLocation>
        <location evidence="1">Cell membrane</location>
        <topology evidence="1">Multi-pass membrane protein</topology>
    </subcellularLocation>
</comment>
<feature type="transmembrane region" description="Helical" evidence="6">
    <location>
        <begin position="196"/>
        <end position="219"/>
    </location>
</feature>
<keyword evidence="5 6" id="KW-0472">Membrane</keyword>
<feature type="transmembrane region" description="Helical" evidence="6">
    <location>
        <begin position="154"/>
        <end position="175"/>
    </location>
</feature>
<accession>A0A559J0W5</accession>
<dbReference type="GO" id="GO:0005886">
    <property type="term" value="C:plasma membrane"/>
    <property type="evidence" value="ECO:0007669"/>
    <property type="project" value="UniProtKB-SubCell"/>
</dbReference>
<feature type="transmembrane region" description="Helical" evidence="6">
    <location>
        <begin position="225"/>
        <end position="244"/>
    </location>
</feature>
<dbReference type="InterPro" id="IPR052536">
    <property type="entry name" value="ABC-4_Integral_Memb_Prot"/>
</dbReference>
<dbReference type="OrthoDB" id="1937696at2"/>
<feature type="transmembrane region" description="Helical" evidence="6">
    <location>
        <begin position="414"/>
        <end position="434"/>
    </location>
</feature>
<dbReference type="InterPro" id="IPR003838">
    <property type="entry name" value="ABC3_permease_C"/>
</dbReference>
<evidence type="ECO:0000313" key="9">
    <source>
        <dbReference type="Proteomes" id="UP000318102"/>
    </source>
</evidence>
<protein>
    <submittedName>
        <fullName evidence="8">FtsX-like permease family protein</fullName>
    </submittedName>
</protein>
<feature type="transmembrane region" description="Helical" evidence="6">
    <location>
        <begin position="326"/>
        <end position="349"/>
    </location>
</feature>
<evidence type="ECO:0000256" key="4">
    <source>
        <dbReference type="ARBA" id="ARBA00022989"/>
    </source>
</evidence>
<dbReference type="PANTHER" id="PTHR46795:SF1">
    <property type="entry name" value="ABC TRANSPORTER PERMEASE PROTEIN"/>
    <property type="match status" value="1"/>
</dbReference>
<keyword evidence="3 6" id="KW-0812">Transmembrane</keyword>
<feature type="transmembrane region" description="Helical" evidence="6">
    <location>
        <begin position="58"/>
        <end position="84"/>
    </location>
</feature>
<evidence type="ECO:0000259" key="7">
    <source>
        <dbReference type="Pfam" id="PF02687"/>
    </source>
</evidence>
<organism evidence="8 9">
    <name type="scientific">Paenibacillus agilis</name>
    <dbReference type="NCBI Taxonomy" id="3020863"/>
    <lineage>
        <taxon>Bacteria</taxon>
        <taxon>Bacillati</taxon>
        <taxon>Bacillota</taxon>
        <taxon>Bacilli</taxon>
        <taxon>Bacillales</taxon>
        <taxon>Paenibacillaceae</taxon>
        <taxon>Paenibacillus</taxon>
    </lineage>
</organism>
<evidence type="ECO:0000256" key="6">
    <source>
        <dbReference type="SAM" id="Phobius"/>
    </source>
</evidence>
<dbReference type="Pfam" id="PF02687">
    <property type="entry name" value="FtsX"/>
    <property type="match status" value="2"/>
</dbReference>
<evidence type="ECO:0000256" key="1">
    <source>
        <dbReference type="ARBA" id="ARBA00004651"/>
    </source>
</evidence>
<evidence type="ECO:0000256" key="5">
    <source>
        <dbReference type="ARBA" id="ARBA00023136"/>
    </source>
</evidence>
<evidence type="ECO:0000256" key="2">
    <source>
        <dbReference type="ARBA" id="ARBA00022475"/>
    </source>
</evidence>
<proteinExistence type="predicted"/>
<evidence type="ECO:0000256" key="3">
    <source>
        <dbReference type="ARBA" id="ARBA00022692"/>
    </source>
</evidence>
<keyword evidence="9" id="KW-1185">Reference proteome</keyword>
<name>A0A559J0W5_9BACL</name>
<feature type="domain" description="ABC3 transporter permease C-terminal" evidence="7">
    <location>
        <begin position="333"/>
        <end position="420"/>
    </location>
</feature>
<keyword evidence="4 6" id="KW-1133">Transmembrane helix</keyword>
<evidence type="ECO:0000313" key="8">
    <source>
        <dbReference type="EMBL" id="TVX93517.1"/>
    </source>
</evidence>
<reference evidence="8 9" key="1">
    <citation type="submission" date="2019-07" db="EMBL/GenBank/DDBJ databases">
        <authorList>
            <person name="Kim J."/>
        </authorList>
    </citation>
    <scope>NUCLEOTIDE SEQUENCE [LARGE SCALE GENOMIC DNA]</scope>
    <source>
        <strain evidence="8 9">N4</strain>
    </source>
</reference>
<feature type="domain" description="ABC3 transporter permease C-terminal" evidence="7">
    <location>
        <begin position="64"/>
        <end position="180"/>
    </location>
</feature>
<gene>
    <name evidence="8" type="ORF">FPZ44_10900</name>
</gene>
<dbReference type="RefSeq" id="WP_144990081.1">
    <property type="nucleotide sequence ID" value="NZ_VNJK01000001.1"/>
</dbReference>
<comment type="caution">
    <text evidence="8">The sequence shown here is derived from an EMBL/GenBank/DDBJ whole genome shotgun (WGS) entry which is preliminary data.</text>
</comment>
<keyword evidence="2" id="KW-1003">Cell membrane</keyword>
<dbReference type="Proteomes" id="UP000318102">
    <property type="component" value="Unassembled WGS sequence"/>
</dbReference>
<dbReference type="AlphaFoldDB" id="A0A559J0W5"/>